<gene>
    <name evidence="6" type="ORF">LV89_00945</name>
</gene>
<evidence type="ECO:0000256" key="4">
    <source>
        <dbReference type="ARBA" id="ARBA00023014"/>
    </source>
</evidence>
<keyword evidence="4" id="KW-0411">Iron-sulfur</keyword>
<dbReference type="OrthoDB" id="9795032at2"/>
<name>A0A316EBE0_9BACT</name>
<keyword evidence="2" id="KW-0479">Metal-binding</keyword>
<feature type="domain" description="Iron-binding zinc finger CDGSH type" evidence="5">
    <location>
        <begin position="90"/>
        <end position="139"/>
    </location>
</feature>
<keyword evidence="7" id="KW-1185">Reference proteome</keyword>
<dbReference type="Pfam" id="PF09360">
    <property type="entry name" value="zf-CDGSH"/>
    <property type="match status" value="1"/>
</dbReference>
<dbReference type="GO" id="GO:0051537">
    <property type="term" value="F:2 iron, 2 sulfur cluster binding"/>
    <property type="evidence" value="ECO:0007669"/>
    <property type="project" value="UniProtKB-KW"/>
</dbReference>
<dbReference type="EMBL" id="QGGO01000004">
    <property type="protein sequence ID" value="PWK28167.1"/>
    <property type="molecule type" value="Genomic_DNA"/>
</dbReference>
<evidence type="ECO:0000256" key="2">
    <source>
        <dbReference type="ARBA" id="ARBA00022723"/>
    </source>
</evidence>
<evidence type="ECO:0000256" key="1">
    <source>
        <dbReference type="ARBA" id="ARBA00022714"/>
    </source>
</evidence>
<dbReference type="GO" id="GO:0046872">
    <property type="term" value="F:metal ion binding"/>
    <property type="evidence" value="ECO:0007669"/>
    <property type="project" value="UniProtKB-KW"/>
</dbReference>
<comment type="caution">
    <text evidence="6">The sequence shown here is derived from an EMBL/GenBank/DDBJ whole genome shotgun (WGS) entry which is preliminary data.</text>
</comment>
<sequence>MEIKKKYTNGEVTVVWEPSKCIHSAICFRGLPQVFDPRKRPWVTLEHGKTEEIVSQVKACPSAALTYFMNAEDNQESQTSINTVVEVLKNGPLLVYGNLKVKDKDGQESIKSQTTAFCRCGASQNKPYCDGSHVTTAFQG</sequence>
<dbReference type="Pfam" id="PF06902">
    <property type="entry name" value="Fer4_19"/>
    <property type="match status" value="1"/>
</dbReference>
<dbReference type="Proteomes" id="UP000245489">
    <property type="component" value="Unassembled WGS sequence"/>
</dbReference>
<dbReference type="InterPro" id="IPR042216">
    <property type="entry name" value="MitoNEET_CISD"/>
</dbReference>
<dbReference type="AlphaFoldDB" id="A0A316EBE0"/>
<keyword evidence="3" id="KW-0408">Iron</keyword>
<dbReference type="GO" id="GO:0005737">
    <property type="term" value="C:cytoplasm"/>
    <property type="evidence" value="ECO:0007669"/>
    <property type="project" value="UniProtKB-ARBA"/>
</dbReference>
<dbReference type="Gene3D" id="3.40.5.90">
    <property type="entry name" value="CDGSH iron-sulfur domain, mitoNEET-type"/>
    <property type="match status" value="1"/>
</dbReference>
<dbReference type="SMART" id="SM00704">
    <property type="entry name" value="ZnF_CDGSH"/>
    <property type="match status" value="1"/>
</dbReference>
<evidence type="ECO:0000313" key="6">
    <source>
        <dbReference type="EMBL" id="PWK28167.1"/>
    </source>
</evidence>
<keyword evidence="1" id="KW-0001">2Fe-2S</keyword>
<proteinExistence type="predicted"/>
<organism evidence="6 7">
    <name type="scientific">Arcicella aurantiaca</name>
    <dbReference type="NCBI Taxonomy" id="591202"/>
    <lineage>
        <taxon>Bacteria</taxon>
        <taxon>Pseudomonadati</taxon>
        <taxon>Bacteroidota</taxon>
        <taxon>Cytophagia</taxon>
        <taxon>Cytophagales</taxon>
        <taxon>Flectobacillaceae</taxon>
        <taxon>Arcicella</taxon>
    </lineage>
</organism>
<evidence type="ECO:0000313" key="7">
    <source>
        <dbReference type="Proteomes" id="UP000245489"/>
    </source>
</evidence>
<dbReference type="InterPro" id="IPR010693">
    <property type="entry name" value="Divergent_4Fe-4S_mono-cluster"/>
</dbReference>
<accession>A0A316EBE0</accession>
<reference evidence="6 7" key="1">
    <citation type="submission" date="2018-05" db="EMBL/GenBank/DDBJ databases">
        <title>Genomic Encyclopedia of Archaeal and Bacterial Type Strains, Phase II (KMG-II): from individual species to whole genera.</title>
        <authorList>
            <person name="Goeker M."/>
        </authorList>
    </citation>
    <scope>NUCLEOTIDE SEQUENCE [LARGE SCALE GENOMIC DNA]</scope>
    <source>
        <strain evidence="6 7">DSM 22214</strain>
    </source>
</reference>
<evidence type="ECO:0000259" key="5">
    <source>
        <dbReference type="SMART" id="SM00704"/>
    </source>
</evidence>
<dbReference type="InterPro" id="IPR018967">
    <property type="entry name" value="FeS-contain_CDGSH-typ"/>
</dbReference>
<dbReference type="RefSeq" id="WP_109741726.1">
    <property type="nucleotide sequence ID" value="NZ_QGGO01000004.1"/>
</dbReference>
<evidence type="ECO:0000256" key="3">
    <source>
        <dbReference type="ARBA" id="ARBA00023004"/>
    </source>
</evidence>
<protein>
    <submittedName>
        <fullName evidence="6">Putative Fe-S cluster protein YjdI</fullName>
    </submittedName>
</protein>